<keyword evidence="4 9" id="KW-0507">mRNA processing</keyword>
<reference evidence="13" key="2">
    <citation type="journal article" date="2018" name="Environ. Microbiol.">
        <title>Bloom of a denitrifying methanotroph, 'Candidatus Methylomirabilis limnetica', in a deep stratified lake.</title>
        <authorList>
            <person name="Graf J.S."/>
            <person name="Mayr M.J."/>
            <person name="Marchant H.K."/>
            <person name="Tienken D."/>
            <person name="Hach P.F."/>
            <person name="Brand A."/>
            <person name="Schubert C.J."/>
            <person name="Kuypers M.M."/>
            <person name="Milucka J."/>
        </authorList>
    </citation>
    <scope>NUCLEOTIDE SEQUENCE [LARGE SCALE GENOMIC DNA]</scope>
    <source>
        <strain evidence="13">Zug</strain>
    </source>
</reference>
<dbReference type="SUPFAM" id="SSF54768">
    <property type="entry name" value="dsRNA-binding domain-like"/>
    <property type="match status" value="1"/>
</dbReference>
<comment type="subunit">
    <text evidence="9">Homodimer.</text>
</comment>
<keyword evidence="9" id="KW-0963">Cytoplasm</keyword>
<keyword evidence="7 9" id="KW-0378">Hydrolase</keyword>
<dbReference type="InterPro" id="IPR011907">
    <property type="entry name" value="RNase_III"/>
</dbReference>
<dbReference type="Gene3D" id="3.30.160.20">
    <property type="match status" value="1"/>
</dbReference>
<keyword evidence="9" id="KW-0479">Metal-binding</keyword>
<feature type="active site" evidence="9">
    <location>
        <position position="56"/>
    </location>
</feature>
<evidence type="ECO:0000313" key="13">
    <source>
        <dbReference type="Proteomes" id="UP000241436"/>
    </source>
</evidence>
<dbReference type="GO" id="GO:0006397">
    <property type="term" value="P:mRNA processing"/>
    <property type="evidence" value="ECO:0007669"/>
    <property type="project" value="UniProtKB-UniRule"/>
</dbReference>
<dbReference type="GO" id="GO:0005737">
    <property type="term" value="C:cytoplasm"/>
    <property type="evidence" value="ECO:0007669"/>
    <property type="project" value="UniProtKB-SubCell"/>
</dbReference>
<comment type="cofactor">
    <cofactor evidence="9">
        <name>Mg(2+)</name>
        <dbReference type="ChEBI" id="CHEBI:18420"/>
    </cofactor>
</comment>
<keyword evidence="8 9" id="KW-0694">RNA-binding</keyword>
<dbReference type="EC" id="3.1.26.3" evidence="9"/>
<dbReference type="SMART" id="SM00358">
    <property type="entry name" value="DSRM"/>
    <property type="match status" value="1"/>
</dbReference>
<feature type="active site" evidence="9">
    <location>
        <position position="128"/>
    </location>
</feature>
<feature type="binding site" evidence="9">
    <location>
        <position position="52"/>
    </location>
    <ligand>
        <name>Mg(2+)</name>
        <dbReference type="ChEBI" id="CHEBI:18420"/>
    </ligand>
</feature>
<evidence type="ECO:0000256" key="4">
    <source>
        <dbReference type="ARBA" id="ARBA00022664"/>
    </source>
</evidence>
<evidence type="ECO:0000256" key="6">
    <source>
        <dbReference type="ARBA" id="ARBA00022759"/>
    </source>
</evidence>
<name>A0A2T4TW75_9BACT</name>
<feature type="domain" description="RNase III" evidence="11">
    <location>
        <begin position="18"/>
        <end position="139"/>
    </location>
</feature>
<dbReference type="GO" id="GO:0008033">
    <property type="term" value="P:tRNA processing"/>
    <property type="evidence" value="ECO:0007669"/>
    <property type="project" value="UniProtKB-KW"/>
</dbReference>
<comment type="similarity">
    <text evidence="2">Belongs to the ribonuclease III family.</text>
</comment>
<dbReference type="Pfam" id="PF00035">
    <property type="entry name" value="dsrm"/>
    <property type="match status" value="1"/>
</dbReference>
<dbReference type="PROSITE" id="PS50137">
    <property type="entry name" value="DS_RBD"/>
    <property type="match status" value="1"/>
</dbReference>
<dbReference type="InterPro" id="IPR036389">
    <property type="entry name" value="RNase_III_sf"/>
</dbReference>
<dbReference type="PROSITE" id="PS50142">
    <property type="entry name" value="RNASE_3_2"/>
    <property type="match status" value="1"/>
</dbReference>
<organism evidence="12 13">
    <name type="scientific">Candidatus Methylomirabilis limnetica</name>
    <dbReference type="NCBI Taxonomy" id="2033718"/>
    <lineage>
        <taxon>Bacteria</taxon>
        <taxon>Candidatus Methylomirabilota</taxon>
        <taxon>Candidatus Methylomirabilia</taxon>
        <taxon>Candidatus Methylomirabilales</taxon>
        <taxon>Candidatus Methylomirabilaceae</taxon>
        <taxon>Candidatus Methylomirabilis</taxon>
    </lineage>
</organism>
<dbReference type="GO" id="GO:0046872">
    <property type="term" value="F:metal ion binding"/>
    <property type="evidence" value="ECO:0007669"/>
    <property type="project" value="UniProtKB-KW"/>
</dbReference>
<keyword evidence="5 9" id="KW-0540">Nuclease</keyword>
<evidence type="ECO:0000256" key="9">
    <source>
        <dbReference type="HAMAP-Rule" id="MF_00104"/>
    </source>
</evidence>
<dbReference type="OrthoDB" id="9805026at2"/>
<dbReference type="Pfam" id="PF14622">
    <property type="entry name" value="Ribonucleas_3_3"/>
    <property type="match status" value="1"/>
</dbReference>
<evidence type="ECO:0000256" key="7">
    <source>
        <dbReference type="ARBA" id="ARBA00022801"/>
    </source>
</evidence>
<dbReference type="HAMAP" id="MF_00104">
    <property type="entry name" value="RNase_III"/>
    <property type="match status" value="1"/>
</dbReference>
<protein>
    <recommendedName>
        <fullName evidence="9">Ribonuclease 3</fullName>
        <ecNumber evidence="9">3.1.26.3</ecNumber>
    </recommendedName>
    <alternativeName>
        <fullName evidence="9">Ribonuclease III</fullName>
        <shortName evidence="9">RNase III</shortName>
    </alternativeName>
</protein>
<keyword evidence="9" id="KW-0699">rRNA-binding</keyword>
<proteinExistence type="inferred from homology"/>
<dbReference type="GO" id="GO:0010468">
    <property type="term" value="P:regulation of gene expression"/>
    <property type="evidence" value="ECO:0007669"/>
    <property type="project" value="TreeGrafter"/>
</dbReference>
<comment type="caution">
    <text evidence="12">The sequence shown here is derived from an EMBL/GenBank/DDBJ whole genome shotgun (WGS) entry which is preliminary data.</text>
</comment>
<comment type="catalytic activity">
    <reaction evidence="1 9">
        <text>Endonucleolytic cleavage to 5'-phosphomonoester.</text>
        <dbReference type="EC" id="3.1.26.3"/>
    </reaction>
</comment>
<comment type="function">
    <text evidence="9">Digests double-stranded RNA. Involved in the processing of primary rRNA transcript to yield the immediate precursors to the large and small rRNAs (23S and 16S). Processes some mRNAs, and tRNAs when they are encoded in the rRNA operon. Processes pre-crRNA and tracrRNA of type II CRISPR loci if present in the organism.</text>
</comment>
<dbReference type="EMBL" id="NVQC01000024">
    <property type="protein sequence ID" value="PTL35357.1"/>
    <property type="molecule type" value="Genomic_DNA"/>
</dbReference>
<comment type="subcellular location">
    <subcellularLocation>
        <location evidence="9">Cytoplasm</location>
    </subcellularLocation>
</comment>
<feature type="binding site" evidence="9">
    <location>
        <position position="128"/>
    </location>
    <ligand>
        <name>Mg(2+)</name>
        <dbReference type="ChEBI" id="CHEBI:18420"/>
    </ligand>
</feature>
<dbReference type="AlphaFoldDB" id="A0A2T4TW75"/>
<dbReference type="NCBIfam" id="TIGR02191">
    <property type="entry name" value="RNaseIII"/>
    <property type="match status" value="1"/>
</dbReference>
<accession>A0A2T4TW75</accession>
<dbReference type="SMART" id="SM00535">
    <property type="entry name" value="RIBOc"/>
    <property type="match status" value="1"/>
</dbReference>
<dbReference type="PANTHER" id="PTHR11207:SF0">
    <property type="entry name" value="RIBONUCLEASE 3"/>
    <property type="match status" value="1"/>
</dbReference>
<dbReference type="InterPro" id="IPR014720">
    <property type="entry name" value="dsRBD_dom"/>
</dbReference>
<feature type="binding site" evidence="9">
    <location>
        <position position="125"/>
    </location>
    <ligand>
        <name>Mg(2+)</name>
        <dbReference type="ChEBI" id="CHEBI:18420"/>
    </ligand>
</feature>
<dbReference type="InterPro" id="IPR000999">
    <property type="entry name" value="RNase_III_dom"/>
</dbReference>
<keyword evidence="9" id="KW-0460">Magnesium</keyword>
<keyword evidence="3 9" id="KW-0698">rRNA processing</keyword>
<dbReference type="GO" id="GO:0019843">
    <property type="term" value="F:rRNA binding"/>
    <property type="evidence" value="ECO:0007669"/>
    <property type="project" value="UniProtKB-KW"/>
</dbReference>
<dbReference type="Gene3D" id="1.10.1520.10">
    <property type="entry name" value="Ribonuclease III domain"/>
    <property type="match status" value="1"/>
</dbReference>
<keyword evidence="13" id="KW-1185">Reference proteome</keyword>
<evidence type="ECO:0000256" key="3">
    <source>
        <dbReference type="ARBA" id="ARBA00022552"/>
    </source>
</evidence>
<evidence type="ECO:0000256" key="2">
    <source>
        <dbReference type="ARBA" id="ARBA00010183"/>
    </source>
</evidence>
<dbReference type="GO" id="GO:0006364">
    <property type="term" value="P:rRNA processing"/>
    <property type="evidence" value="ECO:0007669"/>
    <property type="project" value="UniProtKB-UniRule"/>
</dbReference>
<dbReference type="CDD" id="cd10845">
    <property type="entry name" value="DSRM_RNAse_III_family"/>
    <property type="match status" value="1"/>
</dbReference>
<dbReference type="FunFam" id="1.10.1520.10:FF:000001">
    <property type="entry name" value="Ribonuclease 3"/>
    <property type="match status" value="1"/>
</dbReference>
<evidence type="ECO:0000256" key="8">
    <source>
        <dbReference type="ARBA" id="ARBA00022884"/>
    </source>
</evidence>
<evidence type="ECO:0000313" key="12">
    <source>
        <dbReference type="EMBL" id="PTL35357.1"/>
    </source>
</evidence>
<evidence type="ECO:0000259" key="11">
    <source>
        <dbReference type="PROSITE" id="PS50142"/>
    </source>
</evidence>
<dbReference type="GO" id="GO:0003725">
    <property type="term" value="F:double-stranded RNA binding"/>
    <property type="evidence" value="ECO:0007669"/>
    <property type="project" value="TreeGrafter"/>
</dbReference>
<sequence>MKKSTQAAAESLPNSVCGYHFQDLTLLKAALTHPSSTDPSQADVRLHYQRLEFLGDAVWSLYVSDALVSLLPTASEGELTIRRASLVSGAALAEMAMSHGLAPLLLLSKGEELTGGRQKARVLASTFEAVIGAIYLDDGVREIHNLAREACVNALSGEALDHDPKTALQQLAQSLLRATPRYRLLCRSGPPHAPTFEVEVVVERSPIAKGKGRSRQEAEQEAARAALILLPDLVSTVTTQVDRLKAEG</sequence>
<dbReference type="GO" id="GO:0004525">
    <property type="term" value="F:ribonuclease III activity"/>
    <property type="evidence" value="ECO:0007669"/>
    <property type="project" value="UniProtKB-UniRule"/>
</dbReference>
<gene>
    <name evidence="9 12" type="primary">rnc</name>
    <name evidence="12" type="ORF">CLG94_09825</name>
</gene>
<dbReference type="CDD" id="cd00593">
    <property type="entry name" value="RIBOc"/>
    <property type="match status" value="1"/>
</dbReference>
<dbReference type="Proteomes" id="UP000241436">
    <property type="component" value="Unassembled WGS sequence"/>
</dbReference>
<dbReference type="SUPFAM" id="SSF69065">
    <property type="entry name" value="RNase III domain-like"/>
    <property type="match status" value="1"/>
</dbReference>
<keyword evidence="9" id="KW-0819">tRNA processing</keyword>
<evidence type="ECO:0000259" key="10">
    <source>
        <dbReference type="PROSITE" id="PS50137"/>
    </source>
</evidence>
<evidence type="ECO:0000256" key="5">
    <source>
        <dbReference type="ARBA" id="ARBA00022722"/>
    </source>
</evidence>
<keyword evidence="6 9" id="KW-0255">Endonuclease</keyword>
<feature type="domain" description="DRBM" evidence="10">
    <location>
        <begin position="163"/>
        <end position="232"/>
    </location>
</feature>
<dbReference type="RefSeq" id="WP_107563109.1">
    <property type="nucleotide sequence ID" value="NZ_NVQC01000024.1"/>
</dbReference>
<dbReference type="PANTHER" id="PTHR11207">
    <property type="entry name" value="RIBONUCLEASE III"/>
    <property type="match status" value="1"/>
</dbReference>
<reference evidence="12 13" key="1">
    <citation type="submission" date="2017-09" db="EMBL/GenBank/DDBJ databases">
        <title>Bloom of a denitrifying methanotroph, Candidatus Methylomirabilis limnetica, in a deep stratified lake.</title>
        <authorList>
            <person name="Graf J.S."/>
            <person name="Marchant H.K."/>
            <person name="Tienken D."/>
            <person name="Hach P.F."/>
            <person name="Brand A."/>
            <person name="Schubert C.J."/>
            <person name="Kuypers M.M."/>
            <person name="Milucka J."/>
        </authorList>
    </citation>
    <scope>NUCLEOTIDE SEQUENCE [LARGE SCALE GENOMIC DNA]</scope>
    <source>
        <strain evidence="12 13">Zug</strain>
    </source>
</reference>
<dbReference type="PROSITE" id="PS00517">
    <property type="entry name" value="RNASE_3_1"/>
    <property type="match status" value="1"/>
</dbReference>
<evidence type="ECO:0000256" key="1">
    <source>
        <dbReference type="ARBA" id="ARBA00000109"/>
    </source>
</evidence>